<dbReference type="CDD" id="cd03587">
    <property type="entry name" value="SOCS"/>
    <property type="match status" value="1"/>
</dbReference>
<dbReference type="OMA" id="HRECTVA"/>
<dbReference type="PANTHER" id="PTHR24198">
    <property type="entry name" value="ANKYRIN REPEAT AND PROTEIN KINASE DOMAIN-CONTAINING PROTEIN"/>
    <property type="match status" value="1"/>
</dbReference>
<dbReference type="PROSITE" id="PS50297">
    <property type="entry name" value="ANK_REP_REGION"/>
    <property type="match status" value="1"/>
</dbReference>
<dbReference type="EMBL" id="AMQN01001861">
    <property type="status" value="NOT_ANNOTATED_CDS"/>
    <property type="molecule type" value="Genomic_DNA"/>
</dbReference>
<sequence length="200" mass="22914">MYHCDPDLVNCYGKTAIHYLSMKGHYEAMEALIQIGASVSSIDADGMMPISYACKYNRLQAVKCLLRANCCVEAASDTPLELALRARHFVVAKLLILAGSRLGALEQWVGDVQSAKAEHAQHQMLLFDEQQEPFERCDEERAVGWFQDWLHSPHSLRQICRIWLRQHLGAGLRRREEELPLPQSMKDYLTLKEVEDHHLE</sequence>
<dbReference type="HOGENOM" id="CLU_1367390_0_0_1"/>
<dbReference type="Pfam" id="PF12796">
    <property type="entry name" value="Ank_2"/>
    <property type="match status" value="1"/>
</dbReference>
<keyword evidence="7" id="KW-1185">Reference proteome</keyword>
<dbReference type="SUPFAM" id="SSF158235">
    <property type="entry name" value="SOCS box-like"/>
    <property type="match status" value="1"/>
</dbReference>
<name>R7U2K7_CAPTE</name>
<dbReference type="STRING" id="283909.R7U2K7"/>
<dbReference type="PROSITE" id="PS50225">
    <property type="entry name" value="SOCS"/>
    <property type="match status" value="1"/>
</dbReference>
<dbReference type="GO" id="GO:0035556">
    <property type="term" value="P:intracellular signal transduction"/>
    <property type="evidence" value="ECO:0007669"/>
    <property type="project" value="InterPro"/>
</dbReference>
<evidence type="ECO:0000259" key="4">
    <source>
        <dbReference type="PROSITE" id="PS50225"/>
    </source>
</evidence>
<gene>
    <name evidence="5" type="ORF">CAPTEDRAFT_169898</name>
</gene>
<dbReference type="Pfam" id="PF07525">
    <property type="entry name" value="SOCS_box"/>
    <property type="match status" value="1"/>
</dbReference>
<dbReference type="AlphaFoldDB" id="R7U2K7"/>
<accession>R7U2K7</accession>
<dbReference type="EMBL" id="KB306105">
    <property type="protein sequence ID" value="ELU00230.1"/>
    <property type="molecule type" value="Genomic_DNA"/>
</dbReference>
<proteinExistence type="predicted"/>
<dbReference type="Proteomes" id="UP000014760">
    <property type="component" value="Unassembled WGS sequence"/>
</dbReference>
<protein>
    <recommendedName>
        <fullName evidence="4">SOCS box domain-containing protein</fullName>
    </recommendedName>
</protein>
<dbReference type="SMART" id="SM00248">
    <property type="entry name" value="ANK"/>
    <property type="match status" value="3"/>
</dbReference>
<evidence type="ECO:0000313" key="5">
    <source>
        <dbReference type="EMBL" id="ELU00230.1"/>
    </source>
</evidence>
<dbReference type="Gene3D" id="1.10.750.20">
    <property type="entry name" value="SOCS box"/>
    <property type="match status" value="1"/>
</dbReference>
<evidence type="ECO:0000256" key="2">
    <source>
        <dbReference type="ARBA" id="ARBA00023043"/>
    </source>
</evidence>
<dbReference type="SMART" id="SM00969">
    <property type="entry name" value="SOCS_box"/>
    <property type="match status" value="1"/>
</dbReference>
<dbReference type="OrthoDB" id="6282926at2759"/>
<dbReference type="Gene3D" id="1.25.40.20">
    <property type="entry name" value="Ankyrin repeat-containing domain"/>
    <property type="match status" value="1"/>
</dbReference>
<reference evidence="6" key="3">
    <citation type="submission" date="2015-06" db="UniProtKB">
        <authorList>
            <consortium name="EnsemblMetazoa"/>
        </authorList>
    </citation>
    <scope>IDENTIFICATION</scope>
</reference>
<dbReference type="PANTHER" id="PTHR24198:SF165">
    <property type="entry name" value="ANKYRIN REPEAT-CONTAINING PROTEIN-RELATED"/>
    <property type="match status" value="1"/>
</dbReference>
<reference evidence="7" key="1">
    <citation type="submission" date="2012-12" db="EMBL/GenBank/DDBJ databases">
        <authorList>
            <person name="Hellsten U."/>
            <person name="Grimwood J."/>
            <person name="Chapman J.A."/>
            <person name="Shapiro H."/>
            <person name="Aerts A."/>
            <person name="Otillar R.P."/>
            <person name="Terry A.Y."/>
            <person name="Boore J.L."/>
            <person name="Simakov O."/>
            <person name="Marletaz F."/>
            <person name="Cho S.-J."/>
            <person name="Edsinger-Gonzales E."/>
            <person name="Havlak P."/>
            <person name="Kuo D.-H."/>
            <person name="Larsson T."/>
            <person name="Lv J."/>
            <person name="Arendt D."/>
            <person name="Savage R."/>
            <person name="Osoegawa K."/>
            <person name="de Jong P."/>
            <person name="Lindberg D.R."/>
            <person name="Seaver E.C."/>
            <person name="Weisblat D.A."/>
            <person name="Putnam N.H."/>
            <person name="Grigoriev I.V."/>
            <person name="Rokhsar D.S."/>
        </authorList>
    </citation>
    <scope>NUCLEOTIDE SEQUENCE</scope>
    <source>
        <strain evidence="7">I ESC-2004</strain>
    </source>
</reference>
<evidence type="ECO:0000313" key="7">
    <source>
        <dbReference type="Proteomes" id="UP000014760"/>
    </source>
</evidence>
<dbReference type="SUPFAM" id="SSF48403">
    <property type="entry name" value="Ankyrin repeat"/>
    <property type="match status" value="1"/>
</dbReference>
<keyword evidence="2 3" id="KW-0040">ANK repeat</keyword>
<evidence type="ECO:0000313" key="6">
    <source>
        <dbReference type="EnsemblMetazoa" id="CapteP169898"/>
    </source>
</evidence>
<dbReference type="InterPro" id="IPR001496">
    <property type="entry name" value="SOCS_box"/>
</dbReference>
<feature type="domain" description="SOCS box" evidence="4">
    <location>
        <begin position="152"/>
        <end position="195"/>
    </location>
</feature>
<dbReference type="InterPro" id="IPR036036">
    <property type="entry name" value="SOCS_box-like_dom_sf"/>
</dbReference>
<dbReference type="PROSITE" id="PS50088">
    <property type="entry name" value="ANK_REPEAT"/>
    <property type="match status" value="1"/>
</dbReference>
<evidence type="ECO:0000256" key="1">
    <source>
        <dbReference type="ARBA" id="ARBA00022737"/>
    </source>
</evidence>
<reference evidence="5 7" key="2">
    <citation type="journal article" date="2013" name="Nature">
        <title>Insights into bilaterian evolution from three spiralian genomes.</title>
        <authorList>
            <person name="Simakov O."/>
            <person name="Marletaz F."/>
            <person name="Cho S.J."/>
            <person name="Edsinger-Gonzales E."/>
            <person name="Havlak P."/>
            <person name="Hellsten U."/>
            <person name="Kuo D.H."/>
            <person name="Larsson T."/>
            <person name="Lv J."/>
            <person name="Arendt D."/>
            <person name="Savage R."/>
            <person name="Osoegawa K."/>
            <person name="de Jong P."/>
            <person name="Grimwood J."/>
            <person name="Chapman J.A."/>
            <person name="Shapiro H."/>
            <person name="Aerts A."/>
            <person name="Otillar R.P."/>
            <person name="Terry A.Y."/>
            <person name="Boore J.L."/>
            <person name="Grigoriev I.V."/>
            <person name="Lindberg D.R."/>
            <person name="Seaver E.C."/>
            <person name="Weisblat D.A."/>
            <person name="Putnam N.H."/>
            <person name="Rokhsar D.S."/>
        </authorList>
    </citation>
    <scope>NUCLEOTIDE SEQUENCE</scope>
    <source>
        <strain evidence="5 7">I ESC-2004</strain>
    </source>
</reference>
<evidence type="ECO:0000256" key="3">
    <source>
        <dbReference type="PROSITE-ProRule" id="PRU00023"/>
    </source>
</evidence>
<dbReference type="InterPro" id="IPR002110">
    <property type="entry name" value="Ankyrin_rpt"/>
</dbReference>
<keyword evidence="1" id="KW-0677">Repeat</keyword>
<feature type="repeat" description="ANK" evidence="3">
    <location>
        <begin position="12"/>
        <end position="44"/>
    </location>
</feature>
<organism evidence="5">
    <name type="scientific">Capitella teleta</name>
    <name type="common">Polychaete worm</name>
    <dbReference type="NCBI Taxonomy" id="283909"/>
    <lineage>
        <taxon>Eukaryota</taxon>
        <taxon>Metazoa</taxon>
        <taxon>Spiralia</taxon>
        <taxon>Lophotrochozoa</taxon>
        <taxon>Annelida</taxon>
        <taxon>Polychaeta</taxon>
        <taxon>Sedentaria</taxon>
        <taxon>Scolecida</taxon>
        <taxon>Capitellidae</taxon>
        <taxon>Capitella</taxon>
    </lineage>
</organism>
<dbReference type="EnsemblMetazoa" id="CapteT169898">
    <property type="protein sequence ID" value="CapteP169898"/>
    <property type="gene ID" value="CapteG169898"/>
</dbReference>
<dbReference type="InterPro" id="IPR036770">
    <property type="entry name" value="Ankyrin_rpt-contain_sf"/>
</dbReference>